<organism evidence="2 3">
    <name type="scientific">Caerostris extrusa</name>
    <name type="common">Bark spider</name>
    <name type="synonym">Caerostris bankana</name>
    <dbReference type="NCBI Taxonomy" id="172846"/>
    <lineage>
        <taxon>Eukaryota</taxon>
        <taxon>Metazoa</taxon>
        <taxon>Ecdysozoa</taxon>
        <taxon>Arthropoda</taxon>
        <taxon>Chelicerata</taxon>
        <taxon>Arachnida</taxon>
        <taxon>Araneae</taxon>
        <taxon>Araneomorphae</taxon>
        <taxon>Entelegynae</taxon>
        <taxon>Araneoidea</taxon>
        <taxon>Araneidae</taxon>
        <taxon>Caerostris</taxon>
    </lineage>
</organism>
<evidence type="ECO:0000313" key="2">
    <source>
        <dbReference type="EMBL" id="GIY43573.1"/>
    </source>
</evidence>
<feature type="compositionally biased region" description="Basic and acidic residues" evidence="1">
    <location>
        <begin position="30"/>
        <end position="41"/>
    </location>
</feature>
<comment type="caution">
    <text evidence="2">The sequence shown here is derived from an EMBL/GenBank/DDBJ whole genome shotgun (WGS) entry which is preliminary data.</text>
</comment>
<dbReference type="EMBL" id="BPLR01010993">
    <property type="protein sequence ID" value="GIY43573.1"/>
    <property type="molecule type" value="Genomic_DNA"/>
</dbReference>
<feature type="non-terminal residue" evidence="2">
    <location>
        <position position="41"/>
    </location>
</feature>
<proteinExistence type="predicted"/>
<evidence type="ECO:0000256" key="1">
    <source>
        <dbReference type="SAM" id="MobiDB-lite"/>
    </source>
</evidence>
<protein>
    <submittedName>
        <fullName evidence="2">Uncharacterized protein</fullName>
    </submittedName>
</protein>
<dbReference type="Proteomes" id="UP001054945">
    <property type="component" value="Unassembled WGS sequence"/>
</dbReference>
<keyword evidence="3" id="KW-1185">Reference proteome</keyword>
<gene>
    <name evidence="2" type="ORF">CEXT_743431</name>
</gene>
<name>A0AAV4TAG5_CAEEX</name>
<reference evidence="2 3" key="1">
    <citation type="submission" date="2021-06" db="EMBL/GenBank/DDBJ databases">
        <title>Caerostris extrusa draft genome.</title>
        <authorList>
            <person name="Kono N."/>
            <person name="Arakawa K."/>
        </authorList>
    </citation>
    <scope>NUCLEOTIDE SEQUENCE [LARGE SCALE GENOMIC DNA]</scope>
</reference>
<sequence>MTAYLRSLSRYFSKDTPFSISPRNQRGVTKSRERKGWERGE</sequence>
<feature type="compositionally biased region" description="Polar residues" evidence="1">
    <location>
        <begin position="16"/>
        <end position="28"/>
    </location>
</feature>
<dbReference type="AlphaFoldDB" id="A0AAV4TAG5"/>
<evidence type="ECO:0000313" key="3">
    <source>
        <dbReference type="Proteomes" id="UP001054945"/>
    </source>
</evidence>
<accession>A0AAV4TAG5</accession>
<feature type="region of interest" description="Disordered" evidence="1">
    <location>
        <begin position="14"/>
        <end position="41"/>
    </location>
</feature>